<dbReference type="AlphaFoldDB" id="A0A366HTY6"/>
<evidence type="ECO:0000256" key="1">
    <source>
        <dbReference type="SAM" id="SignalP"/>
    </source>
</evidence>
<dbReference type="EMBL" id="QNRR01000001">
    <property type="protein sequence ID" value="RBP47753.1"/>
    <property type="molecule type" value="Genomic_DNA"/>
</dbReference>
<sequence>MKKILSLTLCLFALPALADITLGGPGVPVGTVKTSGAPFKTTYNFPGGLYKFVFRGIEAKGATLGAPGSSGTNGNGGQFHLSATVRTDVGHEKLGTIEFRDVQDFNTAPLKNLFFEDGEITFKAPGDNPIAVSIEWAGQGNAHKPDGFFNVLGEEQKHPPVPVGWLTFAVGDYNLAAAGGRPPGTATIIRD</sequence>
<feature type="chain" id="PRO_5016875132" description="PEP-CTERM sorting domain-containing protein" evidence="1">
    <location>
        <begin position="19"/>
        <end position="191"/>
    </location>
</feature>
<keyword evidence="3" id="KW-1185">Reference proteome</keyword>
<feature type="signal peptide" evidence="1">
    <location>
        <begin position="1"/>
        <end position="18"/>
    </location>
</feature>
<reference evidence="2 3" key="1">
    <citation type="submission" date="2018-06" db="EMBL/GenBank/DDBJ databases">
        <title>Genomic Encyclopedia of Type Strains, Phase IV (KMG-IV): sequencing the most valuable type-strain genomes for metagenomic binning, comparative biology and taxonomic classification.</title>
        <authorList>
            <person name="Goeker M."/>
        </authorList>
    </citation>
    <scope>NUCLEOTIDE SEQUENCE [LARGE SCALE GENOMIC DNA]</scope>
    <source>
        <strain evidence="2 3">DSM 25532</strain>
    </source>
</reference>
<evidence type="ECO:0008006" key="4">
    <source>
        <dbReference type="Google" id="ProtNLM"/>
    </source>
</evidence>
<protein>
    <recommendedName>
        <fullName evidence="4">PEP-CTERM sorting domain-containing protein</fullName>
    </recommendedName>
</protein>
<keyword evidence="1" id="KW-0732">Signal</keyword>
<dbReference type="OrthoDB" id="191800at2"/>
<evidence type="ECO:0000313" key="2">
    <source>
        <dbReference type="EMBL" id="RBP47753.1"/>
    </source>
</evidence>
<accession>A0A366HTY6</accession>
<organism evidence="2 3">
    <name type="scientific">Roseimicrobium gellanilyticum</name>
    <dbReference type="NCBI Taxonomy" id="748857"/>
    <lineage>
        <taxon>Bacteria</taxon>
        <taxon>Pseudomonadati</taxon>
        <taxon>Verrucomicrobiota</taxon>
        <taxon>Verrucomicrobiia</taxon>
        <taxon>Verrucomicrobiales</taxon>
        <taxon>Verrucomicrobiaceae</taxon>
        <taxon>Roseimicrobium</taxon>
    </lineage>
</organism>
<dbReference type="Proteomes" id="UP000253426">
    <property type="component" value="Unassembled WGS sequence"/>
</dbReference>
<gene>
    <name evidence="2" type="ORF">DES53_101552</name>
</gene>
<evidence type="ECO:0000313" key="3">
    <source>
        <dbReference type="Proteomes" id="UP000253426"/>
    </source>
</evidence>
<proteinExistence type="predicted"/>
<comment type="caution">
    <text evidence="2">The sequence shown here is derived from an EMBL/GenBank/DDBJ whole genome shotgun (WGS) entry which is preliminary data.</text>
</comment>
<dbReference type="RefSeq" id="WP_113956664.1">
    <property type="nucleotide sequence ID" value="NZ_QNRR01000001.1"/>
</dbReference>
<name>A0A366HTY6_9BACT</name>